<comment type="caution">
    <text evidence="2">The sequence shown here is derived from an EMBL/GenBank/DDBJ whole genome shotgun (WGS) entry which is preliminary data.</text>
</comment>
<dbReference type="AlphaFoldDB" id="A0A644WQ61"/>
<reference evidence="2" key="1">
    <citation type="submission" date="2019-08" db="EMBL/GenBank/DDBJ databases">
        <authorList>
            <person name="Kucharzyk K."/>
            <person name="Murdoch R.W."/>
            <person name="Higgins S."/>
            <person name="Loffler F."/>
        </authorList>
    </citation>
    <scope>NUCLEOTIDE SEQUENCE</scope>
</reference>
<organism evidence="2">
    <name type="scientific">bioreactor metagenome</name>
    <dbReference type="NCBI Taxonomy" id="1076179"/>
    <lineage>
        <taxon>unclassified sequences</taxon>
        <taxon>metagenomes</taxon>
        <taxon>ecological metagenomes</taxon>
    </lineage>
</organism>
<accession>A0A644WQ61</accession>
<protein>
    <submittedName>
        <fullName evidence="2">Uncharacterized protein</fullName>
    </submittedName>
</protein>
<evidence type="ECO:0000256" key="1">
    <source>
        <dbReference type="SAM" id="Phobius"/>
    </source>
</evidence>
<keyword evidence="1" id="KW-1133">Transmembrane helix</keyword>
<name>A0A644WQ61_9ZZZZ</name>
<keyword evidence="1" id="KW-0812">Transmembrane</keyword>
<dbReference type="EMBL" id="VSSQ01001148">
    <property type="protein sequence ID" value="MPM05608.1"/>
    <property type="molecule type" value="Genomic_DNA"/>
</dbReference>
<proteinExistence type="predicted"/>
<evidence type="ECO:0000313" key="2">
    <source>
        <dbReference type="EMBL" id="MPM05608.1"/>
    </source>
</evidence>
<keyword evidence="1" id="KW-0472">Membrane</keyword>
<sequence>MFNLLEINVDWLHTLASLAGAGALGGLISALVNRKENKRIKKSEAVQAEAIAKKEDASAATEMMGLLERTVSHMEKMNSYNKANSEEMMRLMKEKDGINEKLKKDIALLQLQRTEDHRRITGLEKTMEREIRWRKDGDYHYCMADDCKMRIPPQGTFIRMED</sequence>
<gene>
    <name evidence="2" type="ORF">SDC9_51898</name>
</gene>
<feature type="transmembrane region" description="Helical" evidence="1">
    <location>
        <begin position="12"/>
        <end position="32"/>
    </location>
</feature>